<dbReference type="Proteomes" id="UP000236262">
    <property type="component" value="Unassembled WGS sequence"/>
</dbReference>
<evidence type="ECO:0000313" key="2">
    <source>
        <dbReference type="EMBL" id="PNW14124.1"/>
    </source>
</evidence>
<keyword evidence="4" id="KW-1185">Reference proteome</keyword>
<dbReference type="KEGG" id="clac:EG342_09920"/>
<gene>
    <name evidence="2" type="ORF">C1637_09780</name>
    <name evidence="1" type="ORF">EG342_09920</name>
</gene>
<dbReference type="Proteomes" id="UP000279972">
    <property type="component" value="Chromosome"/>
</dbReference>
<dbReference type="EMBL" id="PPEH01000003">
    <property type="protein sequence ID" value="PNW14124.1"/>
    <property type="molecule type" value="Genomic_DNA"/>
</dbReference>
<dbReference type="EMBL" id="CP033924">
    <property type="protein sequence ID" value="AZA82200.1"/>
    <property type="molecule type" value="Genomic_DNA"/>
</dbReference>
<dbReference type="RefSeq" id="WP_103291416.1">
    <property type="nucleotide sequence ID" value="NZ_CP033924.1"/>
</dbReference>
<evidence type="ECO:0000313" key="4">
    <source>
        <dbReference type="Proteomes" id="UP000279972"/>
    </source>
</evidence>
<reference evidence="1 4" key="2">
    <citation type="submission" date="2018-11" db="EMBL/GenBank/DDBJ databases">
        <title>Proposal to divide the Flavobacteriaceae and reorganize its genera based on Amino Acid Identity values calculated from whole genome sequences.</title>
        <authorList>
            <person name="Nicholson A.C."/>
            <person name="Gulvik C.A."/>
            <person name="Whitney A.M."/>
            <person name="Humrighouse B.W."/>
            <person name="Bell M."/>
            <person name="Holmes B."/>
            <person name="Steigerwalt A.G."/>
            <person name="Villarma A."/>
            <person name="Sheth M."/>
            <person name="Batra D."/>
            <person name="Pryor J."/>
            <person name="Bernardet J.-F."/>
            <person name="Hugo C."/>
            <person name="Kampfer P."/>
            <person name="Newman J."/>
            <person name="McQuiston J.R."/>
        </authorList>
    </citation>
    <scope>NUCLEOTIDE SEQUENCE [LARGE SCALE GENOMIC DNA]</scope>
    <source>
        <strain evidence="1 4">KC_1864</strain>
    </source>
</reference>
<protein>
    <submittedName>
        <fullName evidence="2">Uncharacterized protein</fullName>
    </submittedName>
</protein>
<dbReference type="AlphaFoldDB" id="A0A3G6RBZ7"/>
<evidence type="ECO:0000313" key="3">
    <source>
        <dbReference type="Proteomes" id="UP000236262"/>
    </source>
</evidence>
<dbReference type="OrthoDB" id="1271325at2"/>
<proteinExistence type="predicted"/>
<organism evidence="2 3">
    <name type="scientific">Chryseobacterium lactis</name>
    <dbReference type="NCBI Taxonomy" id="1241981"/>
    <lineage>
        <taxon>Bacteria</taxon>
        <taxon>Pseudomonadati</taxon>
        <taxon>Bacteroidota</taxon>
        <taxon>Flavobacteriia</taxon>
        <taxon>Flavobacteriales</taxon>
        <taxon>Weeksellaceae</taxon>
        <taxon>Chryseobacterium group</taxon>
        <taxon>Chryseobacterium</taxon>
    </lineage>
</organism>
<name>A0A3G6RBZ7_CHRLC</name>
<evidence type="ECO:0000313" key="1">
    <source>
        <dbReference type="EMBL" id="AZA82200.1"/>
    </source>
</evidence>
<accession>A0A3G6RBZ7</accession>
<sequence>MKVTDLKLEQEVIINGFRYKYKGINKVKLSGYKVQKIVFKSLENGPDKYFDITLGHKDIKTLKIELPTK</sequence>
<reference evidence="2 3" key="1">
    <citation type="submission" date="2018-01" db="EMBL/GenBank/DDBJ databases">
        <title>Draft genome sequences of Chryseobacterium lactis NCTC11390, Chryseobacterium oncorhynchi 701B-08, and Chryseobacterium viscerum 687B-08.</title>
        <authorList>
            <person name="Jeong J.-J."/>
            <person name="Lee Y.J."/>
            <person name="Park B."/>
            <person name="Choi I.-G."/>
            <person name="Kim K.D."/>
        </authorList>
    </citation>
    <scope>NUCLEOTIDE SEQUENCE [LARGE SCALE GENOMIC DNA]</scope>
    <source>
        <strain evidence="2 3">NCTC11390</strain>
    </source>
</reference>